<dbReference type="GeneTree" id="ENSGT00990000207388"/>
<keyword evidence="9 13" id="KW-0520">NAD</keyword>
<comment type="subcellular location">
    <subcellularLocation>
        <location evidence="1">Membrane</location>
        <topology evidence="1">Multi-pass membrane protein</topology>
    </subcellularLocation>
    <subcellularLocation>
        <location evidence="13">Mitochondrion inner membrane</location>
        <topology evidence="13">Multi-pass membrane protein</topology>
    </subcellularLocation>
</comment>
<dbReference type="Proteomes" id="UP000264820">
    <property type="component" value="Unplaced"/>
</dbReference>
<dbReference type="GO" id="GO:0008137">
    <property type="term" value="F:NADH dehydrogenase (ubiquinone) activity"/>
    <property type="evidence" value="ECO:0007669"/>
    <property type="project" value="UniProtKB-EC"/>
</dbReference>
<keyword evidence="5" id="KW-0813">Transport</keyword>
<reference evidence="14" key="2">
    <citation type="submission" date="2025-09" db="UniProtKB">
        <authorList>
            <consortium name="Ensembl"/>
        </authorList>
    </citation>
    <scope>IDENTIFICATION</scope>
</reference>
<evidence type="ECO:0000256" key="4">
    <source>
        <dbReference type="ARBA" id="ARBA00021009"/>
    </source>
</evidence>
<name>A0A3Q3DWT9_HIPCM</name>
<evidence type="ECO:0000256" key="8">
    <source>
        <dbReference type="ARBA" id="ARBA00022989"/>
    </source>
</evidence>
<proteinExistence type="inferred from homology"/>
<keyword evidence="7" id="KW-0249">Electron transport</keyword>
<dbReference type="OMA" id="FKSNYFI"/>
<evidence type="ECO:0000256" key="13">
    <source>
        <dbReference type="RuleBase" id="RU000471"/>
    </source>
</evidence>
<dbReference type="Ensembl" id="ENSHCOT00000000655.1">
    <property type="protein sequence ID" value="ENSHCOP00000022601.1"/>
    <property type="gene ID" value="ENSHCOG00000010446.1"/>
</dbReference>
<organism evidence="14 15">
    <name type="scientific">Hippocampus comes</name>
    <name type="common">Tiger tail seahorse</name>
    <dbReference type="NCBI Taxonomy" id="109280"/>
    <lineage>
        <taxon>Eukaryota</taxon>
        <taxon>Metazoa</taxon>
        <taxon>Chordata</taxon>
        <taxon>Craniata</taxon>
        <taxon>Vertebrata</taxon>
        <taxon>Euteleostomi</taxon>
        <taxon>Actinopterygii</taxon>
        <taxon>Neopterygii</taxon>
        <taxon>Teleostei</taxon>
        <taxon>Neoteleostei</taxon>
        <taxon>Acanthomorphata</taxon>
        <taxon>Syngnathiaria</taxon>
        <taxon>Syngnathiformes</taxon>
        <taxon>Syngnathoidei</taxon>
        <taxon>Syngnathidae</taxon>
        <taxon>Hippocampus</taxon>
    </lineage>
</organism>
<dbReference type="InterPro" id="IPR001694">
    <property type="entry name" value="NADH_UbQ_OxRdtase_su1/FPO"/>
</dbReference>
<protein>
    <recommendedName>
        <fullName evidence="4">NADH-ubiquinone oxidoreductase chain 1</fullName>
        <ecNumber evidence="3">7.1.1.2</ecNumber>
    </recommendedName>
    <alternativeName>
        <fullName evidence="11">NADH dehydrogenase subunit 1</fullName>
    </alternativeName>
</protein>
<keyword evidence="15" id="KW-1185">Reference proteome</keyword>
<evidence type="ECO:0000256" key="12">
    <source>
        <dbReference type="ARBA" id="ARBA00049551"/>
    </source>
</evidence>
<evidence type="ECO:0000256" key="5">
    <source>
        <dbReference type="ARBA" id="ARBA00022660"/>
    </source>
</evidence>
<evidence type="ECO:0000256" key="6">
    <source>
        <dbReference type="ARBA" id="ARBA00022692"/>
    </source>
</evidence>
<evidence type="ECO:0000256" key="9">
    <source>
        <dbReference type="ARBA" id="ARBA00023027"/>
    </source>
</evidence>
<evidence type="ECO:0000313" key="14">
    <source>
        <dbReference type="Ensembl" id="ENSHCOP00000022601.1"/>
    </source>
</evidence>
<evidence type="ECO:0000256" key="1">
    <source>
        <dbReference type="ARBA" id="ARBA00004141"/>
    </source>
</evidence>
<keyword evidence="6 13" id="KW-0812">Transmembrane</keyword>
<dbReference type="PROSITE" id="PS00667">
    <property type="entry name" value="COMPLEX1_ND1_1"/>
    <property type="match status" value="1"/>
</dbReference>
<keyword evidence="5" id="KW-0679">Respiratory chain</keyword>
<evidence type="ECO:0000256" key="10">
    <source>
        <dbReference type="ARBA" id="ARBA00023136"/>
    </source>
</evidence>
<sequence>LTPTNNIAVAFVTLLERKILGYIQIRKGPNKVGFIGLLQPFSDAVKLFTKEQTYPIISNFLPYYLSPVFSRMNLGSLVLI</sequence>
<comment type="similarity">
    <text evidence="2 13">Belongs to the complex I subunit 1 family.</text>
</comment>
<dbReference type="Pfam" id="PF00146">
    <property type="entry name" value="NADHdh"/>
    <property type="match status" value="1"/>
</dbReference>
<evidence type="ECO:0000256" key="2">
    <source>
        <dbReference type="ARBA" id="ARBA00010535"/>
    </source>
</evidence>
<evidence type="ECO:0000256" key="7">
    <source>
        <dbReference type="ARBA" id="ARBA00022982"/>
    </source>
</evidence>
<dbReference type="GO" id="GO:0005743">
    <property type="term" value="C:mitochondrial inner membrane"/>
    <property type="evidence" value="ECO:0007669"/>
    <property type="project" value="UniProtKB-SubCell"/>
</dbReference>
<evidence type="ECO:0000313" key="15">
    <source>
        <dbReference type="Proteomes" id="UP000264820"/>
    </source>
</evidence>
<dbReference type="GO" id="GO:0003954">
    <property type="term" value="F:NADH dehydrogenase activity"/>
    <property type="evidence" value="ECO:0007669"/>
    <property type="project" value="TreeGrafter"/>
</dbReference>
<dbReference type="AlphaFoldDB" id="A0A3Q3DWT9"/>
<dbReference type="STRING" id="109280.ENSHCOP00000022601"/>
<dbReference type="PANTHER" id="PTHR11432">
    <property type="entry name" value="NADH DEHYDROGENASE SUBUNIT 1"/>
    <property type="match status" value="1"/>
</dbReference>
<dbReference type="EC" id="7.1.1.2" evidence="3"/>
<keyword evidence="8" id="KW-1133">Transmembrane helix</keyword>
<dbReference type="InterPro" id="IPR018086">
    <property type="entry name" value="NADH_UbQ_OxRdtase_su1_CS"/>
</dbReference>
<evidence type="ECO:0000256" key="3">
    <source>
        <dbReference type="ARBA" id="ARBA00012944"/>
    </source>
</evidence>
<evidence type="ECO:0000256" key="11">
    <source>
        <dbReference type="ARBA" id="ARBA00031024"/>
    </source>
</evidence>
<comment type="catalytic activity">
    <reaction evidence="12">
        <text>a ubiquinone + NADH + 5 H(+)(in) = a ubiquinol + NAD(+) + 4 H(+)(out)</text>
        <dbReference type="Rhea" id="RHEA:29091"/>
        <dbReference type="Rhea" id="RHEA-COMP:9565"/>
        <dbReference type="Rhea" id="RHEA-COMP:9566"/>
        <dbReference type="ChEBI" id="CHEBI:15378"/>
        <dbReference type="ChEBI" id="CHEBI:16389"/>
        <dbReference type="ChEBI" id="CHEBI:17976"/>
        <dbReference type="ChEBI" id="CHEBI:57540"/>
        <dbReference type="ChEBI" id="CHEBI:57945"/>
        <dbReference type="EC" id="7.1.1.2"/>
    </reaction>
</comment>
<dbReference type="PANTHER" id="PTHR11432:SF3">
    <property type="entry name" value="NADH-UBIQUINONE OXIDOREDUCTASE CHAIN 1"/>
    <property type="match status" value="1"/>
</dbReference>
<keyword evidence="10" id="KW-0472">Membrane</keyword>
<dbReference type="GO" id="GO:0009060">
    <property type="term" value="P:aerobic respiration"/>
    <property type="evidence" value="ECO:0007669"/>
    <property type="project" value="TreeGrafter"/>
</dbReference>
<reference evidence="14" key="1">
    <citation type="submission" date="2025-08" db="UniProtKB">
        <authorList>
            <consortium name="Ensembl"/>
        </authorList>
    </citation>
    <scope>IDENTIFICATION</scope>
</reference>
<accession>A0A3Q3DWT9</accession>